<dbReference type="PANTHER" id="PTHR24409">
    <property type="entry name" value="ZINC FINGER PROTEIN 142"/>
    <property type="match status" value="1"/>
</dbReference>
<name>A0A169X3V2_PENCH</name>
<protein>
    <submittedName>
        <fullName evidence="7">Zinc finger protein</fullName>
    </submittedName>
</protein>
<feature type="domain" description="C2H2-type" evidence="6">
    <location>
        <begin position="113"/>
        <end position="142"/>
    </location>
</feature>
<dbReference type="EMBL" id="CM002798">
    <property type="protein sequence ID" value="KZN90428.1"/>
    <property type="molecule type" value="Genomic_DNA"/>
</dbReference>
<feature type="domain" description="C2H2-type" evidence="6">
    <location>
        <begin position="57"/>
        <end position="81"/>
    </location>
</feature>
<evidence type="ECO:0000256" key="5">
    <source>
        <dbReference type="PROSITE-ProRule" id="PRU00042"/>
    </source>
</evidence>
<dbReference type="SUPFAM" id="SSF57667">
    <property type="entry name" value="beta-beta-alpha zinc fingers"/>
    <property type="match status" value="3"/>
</dbReference>
<dbReference type="PhylomeDB" id="A0A169X3V2"/>
<dbReference type="GO" id="GO:0000977">
    <property type="term" value="F:RNA polymerase II transcription regulatory region sequence-specific DNA binding"/>
    <property type="evidence" value="ECO:0007669"/>
    <property type="project" value="TreeGrafter"/>
</dbReference>
<dbReference type="PANTHER" id="PTHR24409:SF356">
    <property type="entry name" value="C2H2 FINGER DOMAIN TRANSCRIPTION FACTOR (EUROFUNG)"/>
    <property type="match status" value="1"/>
</dbReference>
<dbReference type="PROSITE" id="PS50157">
    <property type="entry name" value="ZINC_FINGER_C2H2_2"/>
    <property type="match status" value="3"/>
</dbReference>
<keyword evidence="2" id="KW-0677">Repeat</keyword>
<dbReference type="InterPro" id="IPR013087">
    <property type="entry name" value="Znf_C2H2_type"/>
</dbReference>
<dbReference type="InterPro" id="IPR036236">
    <property type="entry name" value="Znf_C2H2_sf"/>
</dbReference>
<gene>
    <name evidence="7" type="ORF">EN45_005450</name>
</gene>
<reference evidence="7" key="1">
    <citation type="journal article" date="2014" name="Genome Announc.">
        <title>Complete sequencing and chromosome-scale genome assembly of the industrial progenitor strain P2niaD18 from the penicillin producer Penicillium chrysogenum.</title>
        <authorList>
            <person name="Specht T."/>
            <person name="Dahlmann T.A."/>
            <person name="Zadra I."/>
            <person name="Kurnsteiner H."/>
            <person name="Kuck U."/>
        </authorList>
    </citation>
    <scope>NUCLEOTIDE SEQUENCE [LARGE SCALE GENOMIC DNA]</scope>
    <source>
        <strain evidence="7">P2niaD18</strain>
    </source>
</reference>
<dbReference type="Pfam" id="PF12171">
    <property type="entry name" value="zf-C2H2_jaz"/>
    <property type="match status" value="1"/>
</dbReference>
<feature type="domain" description="C2H2-type" evidence="6">
    <location>
        <begin position="217"/>
        <end position="241"/>
    </location>
</feature>
<dbReference type="Pfam" id="PF12874">
    <property type="entry name" value="zf-met"/>
    <property type="match status" value="1"/>
</dbReference>
<dbReference type="Gene3D" id="3.30.160.60">
    <property type="entry name" value="Classic Zinc Finger"/>
    <property type="match status" value="3"/>
</dbReference>
<evidence type="ECO:0000256" key="1">
    <source>
        <dbReference type="ARBA" id="ARBA00022723"/>
    </source>
</evidence>
<keyword evidence="1" id="KW-0479">Metal-binding</keyword>
<dbReference type="Pfam" id="PF13912">
    <property type="entry name" value="zf-C2H2_6"/>
    <property type="match status" value="1"/>
</dbReference>
<dbReference type="SMART" id="SM00355">
    <property type="entry name" value="ZnF_C2H2"/>
    <property type="match status" value="8"/>
</dbReference>
<evidence type="ECO:0000256" key="3">
    <source>
        <dbReference type="ARBA" id="ARBA00022771"/>
    </source>
</evidence>
<organism evidence="7">
    <name type="scientific">Penicillium chrysogenum</name>
    <name type="common">Penicillium notatum</name>
    <dbReference type="NCBI Taxonomy" id="5076"/>
    <lineage>
        <taxon>Eukaryota</taxon>
        <taxon>Fungi</taxon>
        <taxon>Dikarya</taxon>
        <taxon>Ascomycota</taxon>
        <taxon>Pezizomycotina</taxon>
        <taxon>Eurotiomycetes</taxon>
        <taxon>Eurotiomycetidae</taxon>
        <taxon>Eurotiales</taxon>
        <taxon>Aspergillaceae</taxon>
        <taxon>Penicillium</taxon>
        <taxon>Penicillium chrysogenum species complex</taxon>
    </lineage>
</organism>
<keyword evidence="3 5" id="KW-0863">Zinc-finger</keyword>
<dbReference type="GO" id="GO:0000981">
    <property type="term" value="F:DNA-binding transcription factor activity, RNA polymerase II-specific"/>
    <property type="evidence" value="ECO:0007669"/>
    <property type="project" value="TreeGrafter"/>
</dbReference>
<accession>A0A169X3V2</accession>
<evidence type="ECO:0000259" key="6">
    <source>
        <dbReference type="PROSITE" id="PS50157"/>
    </source>
</evidence>
<sequence length="301" mass="35036">MYECGTCDFEFRYREDCDAHMDEYDHWVECDTCTRQFRNARSCEQHMDALDHWAPVFECETCTRTFSSQDAANRHMNAKYHWQPTVPCETCSQLFYTEEAANQHMAVKGHYENYCAECDRTFKNENCLRQHLNSRIHRGTDLMCPFCNAGFVTASGVTHHIESGSCPNASKWNRDTIHRMVNRLDPKGIITNKQIEWRNEQNTRYYATDRAFNGTNWECYLCGKGFASMAALNAHLNSPVHKEKIYHCLNKRGCGKEFVSLAALFNHLESESCGYVRFGEVQNVHRRLNDAIMNRKMITSL</sequence>
<dbReference type="PROSITE" id="PS00028">
    <property type="entry name" value="ZINC_FINGER_C2H2_1"/>
    <property type="match status" value="3"/>
</dbReference>
<dbReference type="GO" id="GO:0005634">
    <property type="term" value="C:nucleus"/>
    <property type="evidence" value="ECO:0007669"/>
    <property type="project" value="TreeGrafter"/>
</dbReference>
<dbReference type="Proteomes" id="UP000076449">
    <property type="component" value="Chromosome I"/>
</dbReference>
<proteinExistence type="predicted"/>
<keyword evidence="4" id="KW-0862">Zinc</keyword>
<dbReference type="AlphaFoldDB" id="A0A169X3V2"/>
<dbReference type="InterPro" id="IPR022755">
    <property type="entry name" value="Znf_C2H2_jaz"/>
</dbReference>
<evidence type="ECO:0000313" key="7">
    <source>
        <dbReference type="EMBL" id="KZN90428.1"/>
    </source>
</evidence>
<evidence type="ECO:0000256" key="2">
    <source>
        <dbReference type="ARBA" id="ARBA00022737"/>
    </source>
</evidence>
<evidence type="ECO:0000256" key="4">
    <source>
        <dbReference type="ARBA" id="ARBA00022833"/>
    </source>
</evidence>
<dbReference type="GO" id="GO:0008270">
    <property type="term" value="F:zinc ion binding"/>
    <property type="evidence" value="ECO:0007669"/>
    <property type="project" value="UniProtKB-KW"/>
</dbReference>